<evidence type="ECO:0000256" key="1">
    <source>
        <dbReference type="ARBA" id="ARBA00008023"/>
    </source>
</evidence>
<keyword evidence="6 10" id="KW-0460">Magnesium</keyword>
<comment type="catalytic activity">
    <reaction evidence="10">
        <text>ITP + H2O = IMP + diphosphate + H(+)</text>
        <dbReference type="Rhea" id="RHEA:29399"/>
        <dbReference type="ChEBI" id="CHEBI:15377"/>
        <dbReference type="ChEBI" id="CHEBI:15378"/>
        <dbReference type="ChEBI" id="CHEBI:33019"/>
        <dbReference type="ChEBI" id="CHEBI:58053"/>
        <dbReference type="ChEBI" id="CHEBI:61402"/>
        <dbReference type="EC" id="3.6.1.66"/>
    </reaction>
</comment>
<evidence type="ECO:0000313" key="12">
    <source>
        <dbReference type="EMBL" id="WCL54571.1"/>
    </source>
</evidence>
<dbReference type="RefSeq" id="WP_289504290.1">
    <property type="nucleotide sequence ID" value="NZ_CP116805.1"/>
</dbReference>
<proteinExistence type="inferred from homology"/>
<dbReference type="NCBIfam" id="TIGR00042">
    <property type="entry name" value="RdgB/HAM1 family non-canonical purine NTP pyrophosphatase"/>
    <property type="match status" value="1"/>
</dbReference>
<evidence type="ECO:0000256" key="4">
    <source>
        <dbReference type="ARBA" id="ARBA00022741"/>
    </source>
</evidence>
<dbReference type="InterPro" id="IPR020922">
    <property type="entry name" value="dITP/XTP_pyrophosphatase"/>
</dbReference>
<dbReference type="SUPFAM" id="SSF52972">
    <property type="entry name" value="ITPase-like"/>
    <property type="match status" value="1"/>
</dbReference>
<dbReference type="PANTHER" id="PTHR11067">
    <property type="entry name" value="INOSINE TRIPHOSPHATE PYROPHOSPHATASE/HAM1 PROTEIN"/>
    <property type="match status" value="1"/>
</dbReference>
<evidence type="ECO:0000256" key="8">
    <source>
        <dbReference type="ARBA" id="ARBA00051875"/>
    </source>
</evidence>
<comment type="function">
    <text evidence="10">Pyrophosphatase that catalyzes the hydrolysis of nucleoside triphosphates to their monophosphate derivatives, with a high preference for the non-canonical purine nucleotides XTP (xanthosine triphosphate), dITP (deoxyinosine triphosphate) and ITP. Seems to function as a house-cleaning enzyme that removes non-canonical purine nucleotides from the nucleotide pool, thus preventing their incorporation into DNA/RNA and avoiding chromosomal lesions.</text>
</comment>
<dbReference type="Gene3D" id="3.90.950.10">
    <property type="match status" value="1"/>
</dbReference>
<dbReference type="InterPro" id="IPR002637">
    <property type="entry name" value="RdgB/HAM1"/>
</dbReference>
<comment type="catalytic activity">
    <reaction evidence="8 10">
        <text>dITP + H2O = dIMP + diphosphate + H(+)</text>
        <dbReference type="Rhea" id="RHEA:28342"/>
        <dbReference type="ChEBI" id="CHEBI:15377"/>
        <dbReference type="ChEBI" id="CHEBI:15378"/>
        <dbReference type="ChEBI" id="CHEBI:33019"/>
        <dbReference type="ChEBI" id="CHEBI:61194"/>
        <dbReference type="ChEBI" id="CHEBI:61382"/>
        <dbReference type="EC" id="3.6.1.66"/>
    </reaction>
</comment>
<protein>
    <recommendedName>
        <fullName evidence="10">dITP/XTP pyrophosphatase</fullName>
        <ecNumber evidence="10">3.6.1.66</ecNumber>
    </recommendedName>
    <alternativeName>
        <fullName evidence="10">Non-canonical purine NTP pyrophosphatase</fullName>
    </alternativeName>
    <alternativeName>
        <fullName evidence="10">Non-standard purine NTP pyrophosphatase</fullName>
    </alternativeName>
    <alternativeName>
        <fullName evidence="10">Nucleoside-triphosphate diphosphatase</fullName>
    </alternativeName>
    <alternativeName>
        <fullName evidence="10">Nucleoside-triphosphate pyrophosphatase</fullName>
        <shortName evidence="10">NTPase</shortName>
    </alternativeName>
</protein>
<dbReference type="InterPro" id="IPR029001">
    <property type="entry name" value="ITPase-like_fam"/>
</dbReference>
<keyword evidence="3 10" id="KW-0479">Metal-binding</keyword>
<gene>
    <name evidence="12" type="primary">rdgB</name>
    <name evidence="12" type="ORF">PH603_02215</name>
</gene>
<evidence type="ECO:0000256" key="11">
    <source>
        <dbReference type="RuleBase" id="RU003781"/>
    </source>
</evidence>
<keyword evidence="4 10" id="KW-0547">Nucleotide-binding</keyword>
<dbReference type="HAMAP" id="MF_01405">
    <property type="entry name" value="Non_canon_purine_NTPase"/>
    <property type="match status" value="1"/>
</dbReference>
<dbReference type="EC" id="3.6.1.66" evidence="10"/>
<evidence type="ECO:0000256" key="3">
    <source>
        <dbReference type="ARBA" id="ARBA00022723"/>
    </source>
</evidence>
<name>A0AAF0BMI9_9PROT</name>
<keyword evidence="7 10" id="KW-0546">Nucleotide metabolism</keyword>
<comment type="similarity">
    <text evidence="1 10 11">Belongs to the HAM1 NTPase family.</text>
</comment>
<feature type="binding site" evidence="10">
    <location>
        <position position="76"/>
    </location>
    <ligand>
        <name>substrate</name>
    </ligand>
</feature>
<evidence type="ECO:0000313" key="13">
    <source>
        <dbReference type="Proteomes" id="UP001217500"/>
    </source>
</evidence>
<feature type="binding site" evidence="10">
    <location>
        <begin position="184"/>
        <end position="185"/>
    </location>
    <ligand>
        <name>substrate</name>
    </ligand>
</feature>
<dbReference type="GO" id="GO:0005829">
    <property type="term" value="C:cytosol"/>
    <property type="evidence" value="ECO:0007669"/>
    <property type="project" value="TreeGrafter"/>
</dbReference>
<dbReference type="GO" id="GO:0009146">
    <property type="term" value="P:purine nucleoside triphosphate catabolic process"/>
    <property type="evidence" value="ECO:0007669"/>
    <property type="project" value="UniProtKB-UniRule"/>
</dbReference>
<dbReference type="EMBL" id="CP116805">
    <property type="protein sequence ID" value="WCL54571.1"/>
    <property type="molecule type" value="Genomic_DNA"/>
</dbReference>
<evidence type="ECO:0000256" key="5">
    <source>
        <dbReference type="ARBA" id="ARBA00022801"/>
    </source>
</evidence>
<evidence type="ECO:0000256" key="6">
    <source>
        <dbReference type="ARBA" id="ARBA00022842"/>
    </source>
</evidence>
<dbReference type="PANTHER" id="PTHR11067:SF9">
    <property type="entry name" value="INOSINE TRIPHOSPHATE PYROPHOSPHATASE"/>
    <property type="match status" value="1"/>
</dbReference>
<reference evidence="12" key="1">
    <citation type="submission" date="2023-01" db="EMBL/GenBank/DDBJ databases">
        <title>The genome sequence of Kordiimonadaceae bacterium 6D33.</title>
        <authorList>
            <person name="Liu Y."/>
        </authorList>
    </citation>
    <scope>NUCLEOTIDE SEQUENCE</scope>
    <source>
        <strain evidence="12">6D33</strain>
    </source>
</reference>
<comment type="subunit">
    <text evidence="2 10">Homodimer.</text>
</comment>
<dbReference type="GO" id="GO:0017111">
    <property type="term" value="F:ribonucleoside triphosphate phosphatase activity"/>
    <property type="evidence" value="ECO:0007669"/>
    <property type="project" value="InterPro"/>
</dbReference>
<evidence type="ECO:0000256" key="2">
    <source>
        <dbReference type="ARBA" id="ARBA00011738"/>
    </source>
</evidence>
<keyword evidence="13" id="KW-1185">Reference proteome</keyword>
<dbReference type="GO" id="GO:0035870">
    <property type="term" value="F:dITP diphosphatase activity"/>
    <property type="evidence" value="ECO:0007669"/>
    <property type="project" value="UniProtKB-UniRule"/>
</dbReference>
<feature type="active site" description="Proton acceptor" evidence="10">
    <location>
        <position position="75"/>
    </location>
</feature>
<accession>A0AAF0BMI9</accession>
<evidence type="ECO:0000256" key="10">
    <source>
        <dbReference type="HAMAP-Rule" id="MF_01405"/>
    </source>
</evidence>
<dbReference type="AlphaFoldDB" id="A0AAF0BMI9"/>
<dbReference type="CDD" id="cd00515">
    <property type="entry name" value="HAM1"/>
    <property type="match status" value="1"/>
</dbReference>
<organism evidence="12 13">
    <name type="scientific">Gimibacter soli</name>
    <dbReference type="NCBI Taxonomy" id="3024400"/>
    <lineage>
        <taxon>Bacteria</taxon>
        <taxon>Pseudomonadati</taxon>
        <taxon>Pseudomonadota</taxon>
        <taxon>Alphaproteobacteria</taxon>
        <taxon>Kordiimonadales</taxon>
        <taxon>Temperatibacteraceae</taxon>
        <taxon>Gimibacter</taxon>
    </lineage>
</organism>
<keyword evidence="5 10" id="KW-0378">Hydrolase</keyword>
<dbReference type="GO" id="GO:0000166">
    <property type="term" value="F:nucleotide binding"/>
    <property type="evidence" value="ECO:0007669"/>
    <property type="project" value="UniProtKB-KW"/>
</dbReference>
<feature type="binding site" evidence="10">
    <location>
        <position position="179"/>
    </location>
    <ligand>
        <name>substrate</name>
    </ligand>
</feature>
<feature type="binding site" evidence="10">
    <location>
        <begin position="156"/>
        <end position="159"/>
    </location>
    <ligand>
        <name>substrate</name>
    </ligand>
</feature>
<comment type="catalytic activity">
    <reaction evidence="9 10">
        <text>XTP + H2O = XMP + diphosphate + H(+)</text>
        <dbReference type="Rhea" id="RHEA:28610"/>
        <dbReference type="ChEBI" id="CHEBI:15377"/>
        <dbReference type="ChEBI" id="CHEBI:15378"/>
        <dbReference type="ChEBI" id="CHEBI:33019"/>
        <dbReference type="ChEBI" id="CHEBI:57464"/>
        <dbReference type="ChEBI" id="CHEBI:61314"/>
        <dbReference type="EC" id="3.6.1.66"/>
    </reaction>
</comment>
<dbReference type="GO" id="GO:0036220">
    <property type="term" value="F:ITP diphosphatase activity"/>
    <property type="evidence" value="ECO:0007669"/>
    <property type="project" value="UniProtKB-UniRule"/>
</dbReference>
<evidence type="ECO:0000256" key="7">
    <source>
        <dbReference type="ARBA" id="ARBA00023080"/>
    </source>
</evidence>
<feature type="binding site" evidence="10">
    <location>
        <position position="46"/>
    </location>
    <ligand>
        <name>Mg(2+)</name>
        <dbReference type="ChEBI" id="CHEBI:18420"/>
    </ligand>
</feature>
<dbReference type="KEGG" id="gso:PH603_02215"/>
<feature type="binding site" evidence="10">
    <location>
        <begin position="14"/>
        <end position="19"/>
    </location>
    <ligand>
        <name>substrate</name>
    </ligand>
</feature>
<feature type="binding site" evidence="10">
    <location>
        <position position="75"/>
    </location>
    <ligand>
        <name>Mg(2+)</name>
        <dbReference type="ChEBI" id="CHEBI:18420"/>
    </ligand>
</feature>
<dbReference type="GO" id="GO:0009117">
    <property type="term" value="P:nucleotide metabolic process"/>
    <property type="evidence" value="ECO:0007669"/>
    <property type="project" value="UniProtKB-KW"/>
</dbReference>
<sequence length="201" mass="21595">MARKFTGNKIVIASHNEGKVREINELLAPFGVEAISAKTLGLPEPEENGDSFIANAEIKAVAAALVSQIPALADDSGLEVNALAGDPGIFSARWAGPKKDFSAAMARVIEEMDDDPDRGANFTCALSLAWPDGHVESFEGKVFGELVWPMRGEKGFGYDPIFVAKGESRTFAEMDPAEKHAMSHRADAFRQLIAACFQNVA</sequence>
<dbReference type="Proteomes" id="UP001217500">
    <property type="component" value="Chromosome"/>
</dbReference>
<dbReference type="FunFam" id="3.90.950.10:FF:000001">
    <property type="entry name" value="dITP/XTP pyrophosphatase"/>
    <property type="match status" value="1"/>
</dbReference>
<dbReference type="Pfam" id="PF01725">
    <property type="entry name" value="Ham1p_like"/>
    <property type="match status" value="1"/>
</dbReference>
<dbReference type="GO" id="GO:0036222">
    <property type="term" value="F:XTP diphosphatase activity"/>
    <property type="evidence" value="ECO:0007669"/>
    <property type="project" value="UniProtKB-UniRule"/>
</dbReference>
<evidence type="ECO:0000256" key="9">
    <source>
        <dbReference type="ARBA" id="ARBA00052017"/>
    </source>
</evidence>
<dbReference type="GO" id="GO:0046872">
    <property type="term" value="F:metal ion binding"/>
    <property type="evidence" value="ECO:0007669"/>
    <property type="project" value="UniProtKB-KW"/>
</dbReference>
<comment type="cofactor">
    <cofactor evidence="10">
        <name>Mg(2+)</name>
        <dbReference type="ChEBI" id="CHEBI:18420"/>
    </cofactor>
    <text evidence="10">Binds 1 Mg(2+) ion per subunit.</text>
</comment>